<reference evidence="6 7" key="1">
    <citation type="submission" date="2023-08" db="EMBL/GenBank/DDBJ databases">
        <title>Black Yeasts Isolated from many extreme environments.</title>
        <authorList>
            <person name="Coleine C."/>
            <person name="Stajich J.E."/>
            <person name="Selbmann L."/>
        </authorList>
    </citation>
    <scope>NUCLEOTIDE SEQUENCE [LARGE SCALE GENOMIC DNA]</scope>
    <source>
        <strain evidence="6 7">CCFEE 536</strain>
    </source>
</reference>
<comment type="caution">
    <text evidence="6">The sequence shown here is derived from an EMBL/GenBank/DDBJ whole genome shotgun (WGS) entry which is preliminary data.</text>
</comment>
<feature type="domain" description="RRM" evidence="5">
    <location>
        <begin position="21"/>
        <end position="134"/>
    </location>
</feature>
<organism evidence="6 7">
    <name type="scientific">Cryomyces antarcticus</name>
    <dbReference type="NCBI Taxonomy" id="329879"/>
    <lineage>
        <taxon>Eukaryota</taxon>
        <taxon>Fungi</taxon>
        <taxon>Dikarya</taxon>
        <taxon>Ascomycota</taxon>
        <taxon>Pezizomycotina</taxon>
        <taxon>Dothideomycetes</taxon>
        <taxon>Dothideomycetes incertae sedis</taxon>
        <taxon>Cryomyces</taxon>
    </lineage>
</organism>
<dbReference type="EMBL" id="JAVRRA010027212">
    <property type="protein sequence ID" value="KAK5069036.1"/>
    <property type="molecule type" value="Genomic_DNA"/>
</dbReference>
<protein>
    <recommendedName>
        <fullName evidence="5">RRM domain-containing protein</fullName>
    </recommendedName>
</protein>
<dbReference type="Pfam" id="PF00076">
    <property type="entry name" value="RRM_1"/>
    <property type="match status" value="1"/>
</dbReference>
<dbReference type="Gene3D" id="3.30.70.330">
    <property type="match status" value="1"/>
</dbReference>
<feature type="compositionally biased region" description="Polar residues" evidence="4">
    <location>
        <begin position="47"/>
        <end position="57"/>
    </location>
</feature>
<evidence type="ECO:0000256" key="4">
    <source>
        <dbReference type="SAM" id="MobiDB-lite"/>
    </source>
</evidence>
<dbReference type="InterPro" id="IPR000504">
    <property type="entry name" value="RRM_dom"/>
</dbReference>
<evidence type="ECO:0000313" key="6">
    <source>
        <dbReference type="EMBL" id="KAK5069036.1"/>
    </source>
</evidence>
<evidence type="ECO:0000256" key="3">
    <source>
        <dbReference type="PROSITE-ProRule" id="PRU00176"/>
    </source>
</evidence>
<dbReference type="InterPro" id="IPR012677">
    <property type="entry name" value="Nucleotide-bd_a/b_plait_sf"/>
</dbReference>
<keyword evidence="2" id="KW-0539">Nucleus</keyword>
<accession>A0ABR0JSV6</accession>
<dbReference type="InterPro" id="IPR035979">
    <property type="entry name" value="RBD_domain_sf"/>
</dbReference>
<evidence type="ECO:0000313" key="7">
    <source>
        <dbReference type="Proteomes" id="UP001357485"/>
    </source>
</evidence>
<evidence type="ECO:0000259" key="5">
    <source>
        <dbReference type="PROSITE" id="PS50102"/>
    </source>
</evidence>
<feature type="region of interest" description="Disordered" evidence="4">
    <location>
        <begin position="47"/>
        <end position="66"/>
    </location>
</feature>
<comment type="subcellular location">
    <subcellularLocation>
        <location evidence="1">Nucleus</location>
    </subcellularLocation>
</comment>
<sequence>MPPISTPHGDHDFGDAKTPTQFLLVRSLQPSATEQVLANGIAKLYKSSRSSSTTGNEGSDKPLTTYKGLVSTTSGIYLGAPEGSIKRVLLVRDRRTNKSWGYGFVEFHRVEDAKKAFDKFNAQKDFTISSKPVI</sequence>
<dbReference type="PANTHER" id="PTHR13948:SF3">
    <property type="entry name" value="FI21118P1"/>
    <property type="match status" value="1"/>
</dbReference>
<name>A0ABR0JSV6_9PEZI</name>
<proteinExistence type="predicted"/>
<dbReference type="PROSITE" id="PS50102">
    <property type="entry name" value="RRM"/>
    <property type="match status" value="1"/>
</dbReference>
<dbReference type="Proteomes" id="UP001357485">
    <property type="component" value="Unassembled WGS sequence"/>
</dbReference>
<gene>
    <name evidence="6" type="ORF">LTR16_009709</name>
</gene>
<keyword evidence="3" id="KW-0694">RNA-binding</keyword>
<evidence type="ECO:0000256" key="1">
    <source>
        <dbReference type="ARBA" id="ARBA00004123"/>
    </source>
</evidence>
<dbReference type="SUPFAM" id="SSF54928">
    <property type="entry name" value="RNA-binding domain, RBD"/>
    <property type="match status" value="1"/>
</dbReference>
<evidence type="ECO:0000256" key="2">
    <source>
        <dbReference type="ARBA" id="ARBA00023242"/>
    </source>
</evidence>
<keyword evidence="7" id="KW-1185">Reference proteome</keyword>
<feature type="non-terminal residue" evidence="6">
    <location>
        <position position="134"/>
    </location>
</feature>
<dbReference type="PANTHER" id="PTHR13948">
    <property type="entry name" value="RNA-BINDING PROTEIN"/>
    <property type="match status" value="1"/>
</dbReference>